<proteinExistence type="predicted"/>
<protein>
    <submittedName>
        <fullName evidence="2">Uncharacterized protein</fullName>
    </submittedName>
</protein>
<dbReference type="EMBL" id="CBWP010000006">
    <property type="protein sequence ID" value="CDL36151.1"/>
    <property type="molecule type" value="Genomic_DNA"/>
</dbReference>
<dbReference type="AlphaFoldDB" id="A0A7G2IIQ3"/>
<organism evidence="2 3">
    <name type="scientific">Citrobacter freundii</name>
    <dbReference type="NCBI Taxonomy" id="546"/>
    <lineage>
        <taxon>Bacteria</taxon>
        <taxon>Pseudomonadati</taxon>
        <taxon>Pseudomonadota</taxon>
        <taxon>Gammaproteobacteria</taxon>
        <taxon>Enterobacterales</taxon>
        <taxon>Enterobacteriaceae</taxon>
        <taxon>Citrobacter</taxon>
        <taxon>Citrobacter freundii complex</taxon>
    </lineage>
</organism>
<name>A0A7G2IIQ3_CITFR</name>
<sequence>MAGGEQWQIVNVMPGVKRRQKRMVEESSLAAAASSESVSDTGDVP</sequence>
<feature type="compositionally biased region" description="Low complexity" evidence="1">
    <location>
        <begin position="26"/>
        <end position="39"/>
    </location>
</feature>
<accession>A0A7G2IIQ3</accession>
<evidence type="ECO:0000256" key="1">
    <source>
        <dbReference type="SAM" id="MobiDB-lite"/>
    </source>
</evidence>
<comment type="caution">
    <text evidence="2">The sequence shown here is derived from an EMBL/GenBank/DDBJ whole genome shotgun (WGS) entry which is preliminary data.</text>
</comment>
<reference evidence="2 3" key="1">
    <citation type="submission" date="2013-10" db="EMBL/GenBank/DDBJ databases">
        <title>Antibiotic resistance diversity of beta-lactamase producers in the General Hospital Vienna.</title>
        <authorList>
            <person name="Barisic I."/>
            <person name="Mitteregger D."/>
            <person name="Hirschl A.M."/>
            <person name="Noehammer C."/>
            <person name="Wiesinger-Mayr H."/>
        </authorList>
    </citation>
    <scope>NUCLEOTIDE SEQUENCE [LARGE SCALE GENOMIC DNA]</scope>
    <source>
        <strain evidence="2 3">ISC11</strain>
    </source>
</reference>
<dbReference type="Proteomes" id="UP000019194">
    <property type="component" value="Unassembled WGS sequence"/>
</dbReference>
<evidence type="ECO:0000313" key="2">
    <source>
        <dbReference type="EMBL" id="CDL36151.1"/>
    </source>
</evidence>
<evidence type="ECO:0000313" key="3">
    <source>
        <dbReference type="Proteomes" id="UP000019194"/>
    </source>
</evidence>
<feature type="region of interest" description="Disordered" evidence="1">
    <location>
        <begin position="25"/>
        <end position="45"/>
    </location>
</feature>